<dbReference type="RefSeq" id="WP_035394755.1">
    <property type="nucleotide sequence ID" value="NZ_JAROAS010000001.1"/>
</dbReference>
<evidence type="ECO:0000256" key="1">
    <source>
        <dbReference type="SAM" id="MobiDB-lite"/>
    </source>
</evidence>
<keyword evidence="3" id="KW-1185">Reference proteome</keyword>
<accession>A0ABU6NEL8</accession>
<feature type="compositionally biased region" description="Basic and acidic residues" evidence="1">
    <location>
        <begin position="98"/>
        <end position="118"/>
    </location>
</feature>
<sequence>MRDVSIVKEQRNILREELGKCINKVKEMKVNEESFKQMDQHEQQVYIYLDRTMQRLRTQINALEFVLNEDSQLVDPYADRAAEKLNINRNSIFGSKPTEVKKEDGDYELDMSRVDNQH</sequence>
<proteinExistence type="predicted"/>
<evidence type="ECO:0000313" key="2">
    <source>
        <dbReference type="EMBL" id="MED4126640.1"/>
    </source>
</evidence>
<name>A0ABU6NEL8_9BACI</name>
<reference evidence="2 3" key="1">
    <citation type="submission" date="2023-03" db="EMBL/GenBank/DDBJ databases">
        <title>Bacillus Genome Sequencing.</title>
        <authorList>
            <person name="Dunlap C."/>
        </authorList>
    </citation>
    <scope>NUCLEOTIDE SEQUENCE [LARGE SCALE GENOMIC DNA]</scope>
    <source>
        <strain evidence="2 3">B-4107</strain>
    </source>
</reference>
<organism evidence="2 3">
    <name type="scientific">Shouchella miscanthi</name>
    <dbReference type="NCBI Taxonomy" id="2598861"/>
    <lineage>
        <taxon>Bacteria</taxon>
        <taxon>Bacillati</taxon>
        <taxon>Bacillota</taxon>
        <taxon>Bacilli</taxon>
        <taxon>Bacillales</taxon>
        <taxon>Bacillaceae</taxon>
        <taxon>Shouchella</taxon>
    </lineage>
</organism>
<evidence type="ECO:0000313" key="3">
    <source>
        <dbReference type="Proteomes" id="UP001341820"/>
    </source>
</evidence>
<gene>
    <name evidence="2" type="ORF">P5F74_00610</name>
</gene>
<comment type="caution">
    <text evidence="2">The sequence shown here is derived from an EMBL/GenBank/DDBJ whole genome shotgun (WGS) entry which is preliminary data.</text>
</comment>
<dbReference type="Proteomes" id="UP001341820">
    <property type="component" value="Unassembled WGS sequence"/>
</dbReference>
<feature type="region of interest" description="Disordered" evidence="1">
    <location>
        <begin position="95"/>
        <end position="118"/>
    </location>
</feature>
<protein>
    <submittedName>
        <fullName evidence="2">Uncharacterized protein</fullName>
    </submittedName>
</protein>
<dbReference type="EMBL" id="JAROAS010000001">
    <property type="protein sequence ID" value="MED4126640.1"/>
    <property type="molecule type" value="Genomic_DNA"/>
</dbReference>